<proteinExistence type="predicted"/>
<dbReference type="CDD" id="cd16964">
    <property type="entry name" value="YqgF"/>
    <property type="match status" value="1"/>
</dbReference>
<dbReference type="InterPro" id="IPR037027">
    <property type="entry name" value="YqgF/RNaseH-like_dom_sf"/>
</dbReference>
<protein>
    <recommendedName>
        <fullName evidence="5">YqgF/RNase H-like domain-containing protein</fullName>
    </recommendedName>
</protein>
<dbReference type="InterPro" id="IPR012337">
    <property type="entry name" value="RNaseH-like_sf"/>
</dbReference>
<keyword evidence="4" id="KW-0378">Hydrolase</keyword>
<keyword evidence="2" id="KW-0690">Ribosome biogenesis</keyword>
<evidence type="ECO:0000256" key="2">
    <source>
        <dbReference type="ARBA" id="ARBA00022517"/>
    </source>
</evidence>
<dbReference type="EMBL" id="MFBS01000012">
    <property type="protein sequence ID" value="OGE10249.1"/>
    <property type="molecule type" value="Genomic_DNA"/>
</dbReference>
<name>A0A1F5I1Y7_9BACT</name>
<dbReference type="PANTHER" id="PTHR33317:SF4">
    <property type="entry name" value="POLYNUCLEOTIDYL TRANSFERASE, RIBONUCLEASE H-LIKE SUPERFAMILY PROTEIN"/>
    <property type="match status" value="1"/>
</dbReference>
<sequence length="127" mass="14118">MLLGIDLGQKTTGVAVSEGLLASPYTTIKHKSINEAVTKVNQICKEINADTVVLGVVEGKIRSLFEKFAKLLKIQNSQLKIIFWDETLTSRQARASMIKLQVPKKKRGAKEHEMAASFILQSYLDSK</sequence>
<evidence type="ECO:0000256" key="1">
    <source>
        <dbReference type="ARBA" id="ARBA00022490"/>
    </source>
</evidence>
<dbReference type="GO" id="GO:0004518">
    <property type="term" value="F:nuclease activity"/>
    <property type="evidence" value="ECO:0007669"/>
    <property type="project" value="UniProtKB-KW"/>
</dbReference>
<evidence type="ECO:0000256" key="4">
    <source>
        <dbReference type="ARBA" id="ARBA00022801"/>
    </source>
</evidence>
<accession>A0A1F5I1Y7</accession>
<gene>
    <name evidence="6" type="ORF">A3A60_01865</name>
</gene>
<keyword evidence="1" id="KW-0963">Cytoplasm</keyword>
<dbReference type="AlphaFoldDB" id="A0A1F5I1Y7"/>
<evidence type="ECO:0000256" key="3">
    <source>
        <dbReference type="ARBA" id="ARBA00022722"/>
    </source>
</evidence>
<dbReference type="STRING" id="1797729.A3A60_01865"/>
<dbReference type="NCBIfam" id="TIGR00250">
    <property type="entry name" value="RNAse_H_YqgF"/>
    <property type="match status" value="1"/>
</dbReference>
<organism evidence="6 7">
    <name type="scientific">Candidatus Curtissbacteria bacterium RIFCSPLOWO2_01_FULL_42_26</name>
    <dbReference type="NCBI Taxonomy" id="1797729"/>
    <lineage>
        <taxon>Bacteria</taxon>
        <taxon>Candidatus Curtissiibacteriota</taxon>
    </lineage>
</organism>
<dbReference type="GO" id="GO:0016787">
    <property type="term" value="F:hydrolase activity"/>
    <property type="evidence" value="ECO:0007669"/>
    <property type="project" value="UniProtKB-KW"/>
</dbReference>
<dbReference type="InterPro" id="IPR005227">
    <property type="entry name" value="YqgF"/>
</dbReference>
<dbReference type="SMART" id="SM00732">
    <property type="entry name" value="YqgFc"/>
    <property type="match status" value="1"/>
</dbReference>
<dbReference type="Proteomes" id="UP000179227">
    <property type="component" value="Unassembled WGS sequence"/>
</dbReference>
<comment type="caution">
    <text evidence="6">The sequence shown here is derived from an EMBL/GenBank/DDBJ whole genome shotgun (WGS) entry which is preliminary data.</text>
</comment>
<dbReference type="Pfam" id="PF03652">
    <property type="entry name" value="RuvX"/>
    <property type="match status" value="1"/>
</dbReference>
<evidence type="ECO:0000313" key="7">
    <source>
        <dbReference type="Proteomes" id="UP000179227"/>
    </source>
</evidence>
<dbReference type="SUPFAM" id="SSF53098">
    <property type="entry name" value="Ribonuclease H-like"/>
    <property type="match status" value="1"/>
</dbReference>
<reference evidence="6 7" key="1">
    <citation type="journal article" date="2016" name="Nat. Commun.">
        <title>Thousands of microbial genomes shed light on interconnected biogeochemical processes in an aquifer system.</title>
        <authorList>
            <person name="Anantharaman K."/>
            <person name="Brown C.T."/>
            <person name="Hug L.A."/>
            <person name="Sharon I."/>
            <person name="Castelle C.J."/>
            <person name="Probst A.J."/>
            <person name="Thomas B.C."/>
            <person name="Singh A."/>
            <person name="Wilkins M.J."/>
            <person name="Karaoz U."/>
            <person name="Brodie E.L."/>
            <person name="Williams K.H."/>
            <person name="Hubbard S.S."/>
            <person name="Banfield J.F."/>
        </authorList>
    </citation>
    <scope>NUCLEOTIDE SEQUENCE [LARGE SCALE GENOMIC DNA]</scope>
</reference>
<keyword evidence="3" id="KW-0540">Nuclease</keyword>
<dbReference type="GO" id="GO:0000967">
    <property type="term" value="P:rRNA 5'-end processing"/>
    <property type="evidence" value="ECO:0007669"/>
    <property type="project" value="TreeGrafter"/>
</dbReference>
<dbReference type="PANTHER" id="PTHR33317">
    <property type="entry name" value="POLYNUCLEOTIDYL TRANSFERASE, RIBONUCLEASE H-LIKE SUPERFAMILY PROTEIN"/>
    <property type="match status" value="1"/>
</dbReference>
<dbReference type="InterPro" id="IPR006641">
    <property type="entry name" value="YqgF/RNaseH-like_dom"/>
</dbReference>
<evidence type="ECO:0000259" key="5">
    <source>
        <dbReference type="SMART" id="SM00732"/>
    </source>
</evidence>
<dbReference type="Gene3D" id="3.30.420.140">
    <property type="entry name" value="YqgF/RNase H-like domain"/>
    <property type="match status" value="1"/>
</dbReference>
<evidence type="ECO:0000313" key="6">
    <source>
        <dbReference type="EMBL" id="OGE10249.1"/>
    </source>
</evidence>
<feature type="domain" description="YqgF/RNase H-like" evidence="5">
    <location>
        <begin position="1"/>
        <end position="93"/>
    </location>
</feature>